<gene>
    <name evidence="1" type="ORF">GA0116948_111113</name>
</gene>
<keyword evidence="2" id="KW-1185">Reference proteome</keyword>
<reference evidence="1 2" key="1">
    <citation type="submission" date="2016-08" db="EMBL/GenBank/DDBJ databases">
        <authorList>
            <person name="Seilhamer J.J."/>
        </authorList>
    </citation>
    <scope>NUCLEOTIDE SEQUENCE [LARGE SCALE GENOMIC DNA]</scope>
    <source>
        <strain evidence="1 2">A37T2</strain>
    </source>
</reference>
<dbReference type="RefSeq" id="WP_123891814.1">
    <property type="nucleotide sequence ID" value="NZ_FMAR01000011.1"/>
</dbReference>
<dbReference type="STRING" id="1335309.GA0116948_111113"/>
<proteinExistence type="predicted"/>
<dbReference type="EMBL" id="FMAR01000011">
    <property type="protein sequence ID" value="SCC50694.1"/>
    <property type="molecule type" value="Genomic_DNA"/>
</dbReference>
<accession>A0A1C4F4B7</accession>
<dbReference type="AlphaFoldDB" id="A0A1C4F4B7"/>
<name>A0A1C4F4B7_9BACT</name>
<dbReference type="Proteomes" id="UP000242818">
    <property type="component" value="Unassembled WGS sequence"/>
</dbReference>
<protein>
    <submittedName>
        <fullName evidence="1">Uncharacterized protein</fullName>
    </submittedName>
</protein>
<sequence length="86" mass="9901">MNKSSYEPEAGKSFAEKIDALKKDLDTIEAHHQDFFGPRGDRLADHYIFDDDITKRGFRFQQDSDLPDAIKEECLRAYEKAFGGKD</sequence>
<dbReference type="OrthoDB" id="1446693at2"/>
<evidence type="ECO:0000313" key="2">
    <source>
        <dbReference type="Proteomes" id="UP000242818"/>
    </source>
</evidence>
<evidence type="ECO:0000313" key="1">
    <source>
        <dbReference type="EMBL" id="SCC50694.1"/>
    </source>
</evidence>
<organism evidence="1 2">
    <name type="scientific">Chitinophaga costaii</name>
    <dbReference type="NCBI Taxonomy" id="1335309"/>
    <lineage>
        <taxon>Bacteria</taxon>
        <taxon>Pseudomonadati</taxon>
        <taxon>Bacteroidota</taxon>
        <taxon>Chitinophagia</taxon>
        <taxon>Chitinophagales</taxon>
        <taxon>Chitinophagaceae</taxon>
        <taxon>Chitinophaga</taxon>
    </lineage>
</organism>